<dbReference type="Proteomes" id="UP000232638">
    <property type="component" value="Chromosome"/>
</dbReference>
<feature type="domain" description="STAS" evidence="1">
    <location>
        <begin position="3"/>
        <end position="89"/>
    </location>
</feature>
<dbReference type="EMBL" id="CP020370">
    <property type="protein sequence ID" value="AUB81971.1"/>
    <property type="molecule type" value="Genomic_DNA"/>
</dbReference>
<accession>A0A2K8UA88</accession>
<protein>
    <recommendedName>
        <fullName evidence="1">STAS domain-containing protein</fullName>
    </recommendedName>
</protein>
<keyword evidence="3" id="KW-1185">Reference proteome</keyword>
<evidence type="ECO:0000313" key="3">
    <source>
        <dbReference type="Proteomes" id="UP000232638"/>
    </source>
</evidence>
<proteinExistence type="predicted"/>
<dbReference type="AlphaFoldDB" id="A0A2K8UA88"/>
<sequence length="110" mass="11956">MPMNVSFVPEEALLDLSFDGNLDLTVTHAVCGVVPQLQSRLKTCIMDLTRVDRVFDSGIALLRMLSRDLHQVGATVVVLGDQPEVRRQLSLIQGDASYPSRRHLAAAGAA</sequence>
<dbReference type="SUPFAM" id="SSF52091">
    <property type="entry name" value="SpoIIaa-like"/>
    <property type="match status" value="1"/>
</dbReference>
<gene>
    <name evidence="2" type="ORF">THSYN_14135</name>
</gene>
<dbReference type="RefSeq" id="WP_157817664.1">
    <property type="nucleotide sequence ID" value="NZ_CP020370.1"/>
</dbReference>
<reference evidence="2 3" key="1">
    <citation type="submission" date="2017-03" db="EMBL/GenBank/DDBJ databases">
        <title>Complete genome sequence of Candidatus 'Thiodictyon syntrophicum' sp. nov. strain Cad16T, a photolithoautotroph purple sulfur bacterium isolated from an alpine meromictic lake.</title>
        <authorList>
            <person name="Luedin S.M."/>
            <person name="Pothier J.F."/>
            <person name="Danza F."/>
            <person name="Storelli N."/>
            <person name="Wittwer M."/>
            <person name="Tonolla M."/>
        </authorList>
    </citation>
    <scope>NUCLEOTIDE SEQUENCE [LARGE SCALE GENOMIC DNA]</scope>
    <source>
        <strain evidence="2 3">Cad16T</strain>
    </source>
</reference>
<dbReference type="InterPro" id="IPR036513">
    <property type="entry name" value="STAS_dom_sf"/>
</dbReference>
<organism evidence="2 3">
    <name type="scientific">Candidatus Thiodictyon syntrophicum</name>
    <dbReference type="NCBI Taxonomy" id="1166950"/>
    <lineage>
        <taxon>Bacteria</taxon>
        <taxon>Pseudomonadati</taxon>
        <taxon>Pseudomonadota</taxon>
        <taxon>Gammaproteobacteria</taxon>
        <taxon>Chromatiales</taxon>
        <taxon>Chromatiaceae</taxon>
        <taxon>Thiodictyon</taxon>
    </lineage>
</organism>
<dbReference type="PROSITE" id="PS50801">
    <property type="entry name" value="STAS"/>
    <property type="match status" value="1"/>
</dbReference>
<dbReference type="InterPro" id="IPR002645">
    <property type="entry name" value="STAS_dom"/>
</dbReference>
<evidence type="ECO:0000259" key="1">
    <source>
        <dbReference type="PROSITE" id="PS50801"/>
    </source>
</evidence>
<name>A0A2K8UA88_9GAMM</name>
<dbReference type="Gene3D" id="3.30.750.24">
    <property type="entry name" value="STAS domain"/>
    <property type="match status" value="1"/>
</dbReference>
<evidence type="ECO:0000313" key="2">
    <source>
        <dbReference type="EMBL" id="AUB81971.1"/>
    </source>
</evidence>
<dbReference type="Pfam" id="PF01740">
    <property type="entry name" value="STAS"/>
    <property type="match status" value="1"/>
</dbReference>
<dbReference type="OrthoDB" id="5769468at2"/>
<dbReference type="KEGG" id="tsy:THSYN_14135"/>